<dbReference type="AlphaFoldDB" id="A0A8T0P2R9"/>
<feature type="region of interest" description="Disordered" evidence="1">
    <location>
        <begin position="1"/>
        <end position="42"/>
    </location>
</feature>
<sequence>MTGGGGGSRSGSAARPMPVLGRVGQPPSPQRSSPLGSGARPGCLVEQRLLPSGIRQGGPLRDPARGCLVERRLLPPDPARAAAAGPAWHTHLVFRKDGRAALLTKEELLVPISLTRSLRELRRMYYSAPVLEARPEENTPYVLWRRTPVAPKSPEKSANPQSKRYRIGRFGGIYGQSKLSNILHTNELASDLRFSNFIGTCIKPPRLASGRPNYHCSGRMLSHKNGELELRFMPTQ</sequence>
<dbReference type="EMBL" id="CM029053">
    <property type="protein sequence ID" value="KAG2555015.1"/>
    <property type="molecule type" value="Genomic_DNA"/>
</dbReference>
<name>A0A8T0P2R9_PANVG</name>
<keyword evidence="3" id="KW-1185">Reference proteome</keyword>
<dbReference type="Proteomes" id="UP000823388">
    <property type="component" value="Chromosome 9K"/>
</dbReference>
<gene>
    <name evidence="2" type="ORF">PVAP13_9KG515601</name>
</gene>
<protein>
    <submittedName>
        <fullName evidence="2">Uncharacterized protein</fullName>
    </submittedName>
</protein>
<organism evidence="2 3">
    <name type="scientific">Panicum virgatum</name>
    <name type="common">Blackwell switchgrass</name>
    <dbReference type="NCBI Taxonomy" id="38727"/>
    <lineage>
        <taxon>Eukaryota</taxon>
        <taxon>Viridiplantae</taxon>
        <taxon>Streptophyta</taxon>
        <taxon>Embryophyta</taxon>
        <taxon>Tracheophyta</taxon>
        <taxon>Spermatophyta</taxon>
        <taxon>Magnoliopsida</taxon>
        <taxon>Liliopsida</taxon>
        <taxon>Poales</taxon>
        <taxon>Poaceae</taxon>
        <taxon>PACMAD clade</taxon>
        <taxon>Panicoideae</taxon>
        <taxon>Panicodae</taxon>
        <taxon>Paniceae</taxon>
        <taxon>Panicinae</taxon>
        <taxon>Panicum</taxon>
        <taxon>Panicum sect. Hiantes</taxon>
    </lineage>
</organism>
<comment type="caution">
    <text evidence="2">The sequence shown here is derived from an EMBL/GenBank/DDBJ whole genome shotgun (WGS) entry which is preliminary data.</text>
</comment>
<proteinExistence type="predicted"/>
<reference evidence="2" key="1">
    <citation type="submission" date="2020-05" db="EMBL/GenBank/DDBJ databases">
        <title>WGS assembly of Panicum virgatum.</title>
        <authorList>
            <person name="Lovell J.T."/>
            <person name="Jenkins J."/>
            <person name="Shu S."/>
            <person name="Juenger T.E."/>
            <person name="Schmutz J."/>
        </authorList>
    </citation>
    <scope>NUCLEOTIDE SEQUENCE</scope>
    <source>
        <strain evidence="2">AP13</strain>
    </source>
</reference>
<evidence type="ECO:0000313" key="2">
    <source>
        <dbReference type="EMBL" id="KAG2555015.1"/>
    </source>
</evidence>
<accession>A0A8T0P2R9</accession>
<evidence type="ECO:0000256" key="1">
    <source>
        <dbReference type="SAM" id="MobiDB-lite"/>
    </source>
</evidence>
<evidence type="ECO:0000313" key="3">
    <source>
        <dbReference type="Proteomes" id="UP000823388"/>
    </source>
</evidence>